<name>A0A5E4MXY8_9HEMI</name>
<accession>A0A5E4MXY8</accession>
<evidence type="ECO:0000313" key="2">
    <source>
        <dbReference type="Proteomes" id="UP000325440"/>
    </source>
</evidence>
<protein>
    <recommendedName>
        <fullName evidence="3">DUF4371 domain-containing protein</fullName>
    </recommendedName>
</protein>
<evidence type="ECO:0008006" key="3">
    <source>
        <dbReference type="Google" id="ProtNLM"/>
    </source>
</evidence>
<dbReference type="Proteomes" id="UP000325440">
    <property type="component" value="Unassembled WGS sequence"/>
</dbReference>
<evidence type="ECO:0000313" key="1">
    <source>
        <dbReference type="EMBL" id="VVC35195.1"/>
    </source>
</evidence>
<organism evidence="1 2">
    <name type="scientific">Cinara cedri</name>
    <dbReference type="NCBI Taxonomy" id="506608"/>
    <lineage>
        <taxon>Eukaryota</taxon>
        <taxon>Metazoa</taxon>
        <taxon>Ecdysozoa</taxon>
        <taxon>Arthropoda</taxon>
        <taxon>Hexapoda</taxon>
        <taxon>Insecta</taxon>
        <taxon>Pterygota</taxon>
        <taxon>Neoptera</taxon>
        <taxon>Paraneoptera</taxon>
        <taxon>Hemiptera</taxon>
        <taxon>Sternorrhyncha</taxon>
        <taxon>Aphidomorpha</taxon>
        <taxon>Aphidoidea</taxon>
        <taxon>Aphididae</taxon>
        <taxon>Lachninae</taxon>
        <taxon>Cinara</taxon>
    </lineage>
</organism>
<reference evidence="1 2" key="1">
    <citation type="submission" date="2019-08" db="EMBL/GenBank/DDBJ databases">
        <authorList>
            <person name="Alioto T."/>
            <person name="Alioto T."/>
            <person name="Gomez Garrido J."/>
        </authorList>
    </citation>
    <scope>NUCLEOTIDE SEQUENCE [LARGE SCALE GENOMIC DNA]</scope>
</reference>
<proteinExistence type="predicted"/>
<keyword evidence="2" id="KW-1185">Reference proteome</keyword>
<dbReference type="AlphaFoldDB" id="A0A5E4MXY8"/>
<sequence>MKHLSSDLRRLDLKLTCKLQTEIDYWINVLNRVCSVVKSLASHGLSFRGKYDSFESSSENNVNFVMDMTLIAEYDTFSSKHILKYGKHGKGHTSNISFLLMNNLLKL</sequence>
<dbReference type="EMBL" id="CABPRJ010001102">
    <property type="protein sequence ID" value="VVC35195.1"/>
    <property type="molecule type" value="Genomic_DNA"/>
</dbReference>
<gene>
    <name evidence="1" type="ORF">CINCED_3A006037</name>
</gene>